<evidence type="ECO:0000313" key="2">
    <source>
        <dbReference type="EMBL" id="TIA27449.1"/>
    </source>
</evidence>
<dbReference type="Proteomes" id="UP000308724">
    <property type="component" value="Unassembled WGS sequence"/>
</dbReference>
<comment type="caution">
    <text evidence="2">The sequence shown here is derived from an EMBL/GenBank/DDBJ whole genome shotgun (WGS) entry which is preliminary data.</text>
</comment>
<gene>
    <name evidence="2" type="ORF">D6C78_11070</name>
</gene>
<reference evidence="2 3" key="1">
    <citation type="submission" date="2018-10" db="EMBL/GenBank/DDBJ databases">
        <title>Fifty Aureobasidium pullulans genomes reveal a recombining polyextremotolerant generalist.</title>
        <authorList>
            <person name="Gostincar C."/>
            <person name="Turk M."/>
            <person name="Zajc J."/>
            <person name="Gunde-Cimerman N."/>
        </authorList>
    </citation>
    <scope>NUCLEOTIDE SEQUENCE [LARGE SCALE GENOMIC DNA]</scope>
    <source>
        <strain evidence="2 3">EXF-1645</strain>
    </source>
</reference>
<feature type="non-terminal residue" evidence="2">
    <location>
        <position position="1"/>
    </location>
</feature>
<name>A0A4T0B0P0_AURPU</name>
<sequence length="379" mass="41034">ESSLGHVAAASSEAFVIASALFFYSSLLGPRLVQTSRGSTSGGICSSARRENHTRVKAALPQSLGGLHTISAPSIMATRAEMDHLASKLSTLETFSWVVRGLPVVALMQEGPHAAESLGQPLDKNGAGHVLRLWIGVDRTSMDLFITLTIRIKVSLRRLRPGAGRLMFLVVPAEHLLLQSALVDYGANLPLGIFDMPTDCATGNYKLMRMSFDLPSVESRVIMPEYRFKTTPPAQSLAMLRTLKRLSTSHHFDLYANLDETFDRGVRDACDMLSSIQGRRVKTPNVDLKALYPGNRPGGINLWSNQGLPEDEPSSDEKRDVTTSSALGLPTVSVVQLPPYESLPTIPPTAFDQEGTATLPSPADIKSGTLAAQPLLKYD</sequence>
<dbReference type="EMBL" id="QZBZ01000952">
    <property type="protein sequence ID" value="TIA27449.1"/>
    <property type="molecule type" value="Genomic_DNA"/>
</dbReference>
<evidence type="ECO:0000313" key="3">
    <source>
        <dbReference type="Proteomes" id="UP000308724"/>
    </source>
</evidence>
<feature type="non-terminal residue" evidence="2">
    <location>
        <position position="379"/>
    </location>
</feature>
<organism evidence="2 3">
    <name type="scientific">Aureobasidium pullulans</name>
    <name type="common">Black yeast</name>
    <name type="synonym">Pullularia pullulans</name>
    <dbReference type="NCBI Taxonomy" id="5580"/>
    <lineage>
        <taxon>Eukaryota</taxon>
        <taxon>Fungi</taxon>
        <taxon>Dikarya</taxon>
        <taxon>Ascomycota</taxon>
        <taxon>Pezizomycotina</taxon>
        <taxon>Dothideomycetes</taxon>
        <taxon>Dothideomycetidae</taxon>
        <taxon>Dothideales</taxon>
        <taxon>Saccotheciaceae</taxon>
        <taxon>Aureobasidium</taxon>
    </lineage>
</organism>
<feature type="region of interest" description="Disordered" evidence="1">
    <location>
        <begin position="300"/>
        <end position="327"/>
    </location>
</feature>
<evidence type="ECO:0000256" key="1">
    <source>
        <dbReference type="SAM" id="MobiDB-lite"/>
    </source>
</evidence>
<dbReference type="AlphaFoldDB" id="A0A4T0B0P0"/>
<proteinExistence type="predicted"/>
<accession>A0A4T0B0P0</accession>
<feature type="region of interest" description="Disordered" evidence="1">
    <location>
        <begin position="345"/>
        <end position="379"/>
    </location>
</feature>
<protein>
    <submittedName>
        <fullName evidence="2">Uncharacterized protein</fullName>
    </submittedName>
</protein>